<reference evidence="2 3" key="1">
    <citation type="journal article" date="2023" name="G3 (Bethesda)">
        <title>A chromosome-length genome assembly and annotation of blackberry (Rubus argutus, cv. 'Hillquist').</title>
        <authorList>
            <person name="Bruna T."/>
            <person name="Aryal R."/>
            <person name="Dudchenko O."/>
            <person name="Sargent D.J."/>
            <person name="Mead D."/>
            <person name="Buti M."/>
            <person name="Cavallini A."/>
            <person name="Hytonen T."/>
            <person name="Andres J."/>
            <person name="Pham M."/>
            <person name="Weisz D."/>
            <person name="Mascagni F."/>
            <person name="Usai G."/>
            <person name="Natali L."/>
            <person name="Bassil N."/>
            <person name="Fernandez G.E."/>
            <person name="Lomsadze A."/>
            <person name="Armour M."/>
            <person name="Olukolu B."/>
            <person name="Poorten T."/>
            <person name="Britton C."/>
            <person name="Davik J."/>
            <person name="Ashrafi H."/>
            <person name="Aiden E.L."/>
            <person name="Borodovsky M."/>
            <person name="Worthington M."/>
        </authorList>
    </citation>
    <scope>NUCLEOTIDE SEQUENCE [LARGE SCALE GENOMIC DNA]</scope>
    <source>
        <strain evidence="2">PI 553951</strain>
    </source>
</reference>
<dbReference type="InterPro" id="IPR016024">
    <property type="entry name" value="ARM-type_fold"/>
</dbReference>
<dbReference type="EMBL" id="JBEDUW010000004">
    <property type="protein sequence ID" value="KAK9934448.1"/>
    <property type="molecule type" value="Genomic_DNA"/>
</dbReference>
<dbReference type="GO" id="GO:0019888">
    <property type="term" value="F:protein phosphatase regulator activity"/>
    <property type="evidence" value="ECO:0007669"/>
    <property type="project" value="InterPro"/>
</dbReference>
<evidence type="ECO:0000313" key="3">
    <source>
        <dbReference type="Proteomes" id="UP001457282"/>
    </source>
</evidence>
<dbReference type="Pfam" id="PF01603">
    <property type="entry name" value="B56"/>
    <property type="match status" value="1"/>
</dbReference>
<dbReference type="InterPro" id="IPR002554">
    <property type="entry name" value="PP2A_B56"/>
</dbReference>
<evidence type="ECO:0000313" key="2">
    <source>
        <dbReference type="EMBL" id="KAK9934448.1"/>
    </source>
</evidence>
<feature type="compositionally biased region" description="Low complexity" evidence="1">
    <location>
        <begin position="25"/>
        <end position="36"/>
    </location>
</feature>
<dbReference type="Gene3D" id="1.25.10.10">
    <property type="entry name" value="Leucine-rich Repeat Variant"/>
    <property type="match status" value="1"/>
</dbReference>
<proteinExistence type="predicted"/>
<dbReference type="PANTHER" id="PTHR10257:SF107">
    <property type="entry name" value="SERINE_THREONINE PROTEIN PHOSPHATASE 2A REGULATORY SUBUNIT"/>
    <property type="match status" value="1"/>
</dbReference>
<dbReference type="AlphaFoldDB" id="A0AAW1XBS0"/>
<evidence type="ECO:0000256" key="1">
    <source>
        <dbReference type="SAM" id="MobiDB-lite"/>
    </source>
</evidence>
<dbReference type="InterPro" id="IPR011989">
    <property type="entry name" value="ARM-like"/>
</dbReference>
<accession>A0AAW1XBS0</accession>
<dbReference type="GO" id="GO:0007165">
    <property type="term" value="P:signal transduction"/>
    <property type="evidence" value="ECO:0007669"/>
    <property type="project" value="InterPro"/>
</dbReference>
<comment type="caution">
    <text evidence="2">The sequence shown here is derived from an EMBL/GenBank/DDBJ whole genome shotgun (WGS) entry which is preliminary data.</text>
</comment>
<feature type="region of interest" description="Disordered" evidence="1">
    <location>
        <begin position="1"/>
        <end position="47"/>
    </location>
</feature>
<keyword evidence="3" id="KW-1185">Reference proteome</keyword>
<dbReference type="PANTHER" id="PTHR10257">
    <property type="entry name" value="SERINE/THREONINE PROTEIN PHOSPHATASE 2A PP2A REGULATORY SUBUNIT B"/>
    <property type="match status" value="1"/>
</dbReference>
<protein>
    <submittedName>
        <fullName evidence="2">Uncharacterized protein</fullName>
    </submittedName>
</protein>
<dbReference type="Proteomes" id="UP001457282">
    <property type="component" value="Unassembled WGS sequence"/>
</dbReference>
<dbReference type="GO" id="GO:0000159">
    <property type="term" value="C:protein phosphatase type 2A complex"/>
    <property type="evidence" value="ECO:0007669"/>
    <property type="project" value="InterPro"/>
</dbReference>
<organism evidence="2 3">
    <name type="scientific">Rubus argutus</name>
    <name type="common">Southern blackberry</name>
    <dbReference type="NCBI Taxonomy" id="59490"/>
    <lineage>
        <taxon>Eukaryota</taxon>
        <taxon>Viridiplantae</taxon>
        <taxon>Streptophyta</taxon>
        <taxon>Embryophyta</taxon>
        <taxon>Tracheophyta</taxon>
        <taxon>Spermatophyta</taxon>
        <taxon>Magnoliopsida</taxon>
        <taxon>eudicotyledons</taxon>
        <taxon>Gunneridae</taxon>
        <taxon>Pentapetalae</taxon>
        <taxon>rosids</taxon>
        <taxon>fabids</taxon>
        <taxon>Rosales</taxon>
        <taxon>Rosaceae</taxon>
        <taxon>Rosoideae</taxon>
        <taxon>Rosoideae incertae sedis</taxon>
        <taxon>Rubus</taxon>
    </lineage>
</organism>
<dbReference type="SUPFAM" id="SSF48371">
    <property type="entry name" value="ARM repeat"/>
    <property type="match status" value="1"/>
</dbReference>
<name>A0AAW1XBS0_RUBAR</name>
<gene>
    <name evidence="2" type="ORF">M0R45_021593</name>
</gene>
<sequence length="216" mass="24960">MIKQILGRLPRKPSKSADNREFGGSSASSLNASISSRKSDLASDRPINSNTIPFSDFDDASPKHLKEKDIKRQTLLELVDYVSSASGKFNETIIQEAIKMVTVNLFRSLSPQPRENKVVEAFDMEDEEPLMDPAWSHLQIVYEFFLRFVASPETDAKLAKRYIDQSFVLKLLDLFDSEDPREREYLKTILHRIYGKFMVHRPFIRKGINYILPFHF</sequence>